<evidence type="ECO:0000313" key="10">
    <source>
        <dbReference type="Proteomes" id="UP000631694"/>
    </source>
</evidence>
<dbReference type="InterPro" id="IPR015424">
    <property type="entry name" value="PyrdxlP-dep_Trfase"/>
</dbReference>
<dbReference type="GO" id="GO:0004069">
    <property type="term" value="F:L-aspartate:2-oxoglutarate aminotransferase activity"/>
    <property type="evidence" value="ECO:0007669"/>
    <property type="project" value="UniProtKB-EC"/>
</dbReference>
<name>A0A931I0G7_9HYPH</name>
<dbReference type="CDD" id="cd00609">
    <property type="entry name" value="AAT_like"/>
    <property type="match status" value="1"/>
</dbReference>
<sequence length="402" mass="42870">MSHDLFGSLRPAAVDAPASGIVEVMNHGFGRPGLVALWAGEGDLATPAFINEAATRSLAAGETFYTRQAGIPELREALARYHDRVHGPLFGRPFEPERFVVTASGMQAIQLALAAIAGAGEEVLIPTPAWPNFAGAFAVAGGTPVEVPMGFDGSGWTLDLERLEAAITPKTRAIFINSPSNPTGWTADLATLAAVLELARRQGLWIVADEVYNRFVYDGTARSASFYDLIAPDDRVIFVNTFSKNWAMTGWRIGWISAPPAMTPLLANLVQYSTSGVAVFMQRAAVAALDRGEAFVEHQIARSARGRDIICTALESTGRVRTLRPAGAFYLFFAIDGEPDTRRLGLRLVDEANVGLAPGTAFGAAGAGFMRLCFARGEASLSTAADRLTTWLGGSVRREPAA</sequence>
<evidence type="ECO:0000259" key="8">
    <source>
        <dbReference type="Pfam" id="PF00155"/>
    </source>
</evidence>
<dbReference type="Proteomes" id="UP000631694">
    <property type="component" value="Unassembled WGS sequence"/>
</dbReference>
<dbReference type="PANTHER" id="PTHR46383">
    <property type="entry name" value="ASPARTATE AMINOTRANSFERASE"/>
    <property type="match status" value="1"/>
</dbReference>
<dbReference type="InterPro" id="IPR004839">
    <property type="entry name" value="Aminotransferase_I/II_large"/>
</dbReference>
<comment type="catalytic activity">
    <reaction evidence="7">
        <text>L-aspartate + 2-oxoglutarate = oxaloacetate + L-glutamate</text>
        <dbReference type="Rhea" id="RHEA:21824"/>
        <dbReference type="ChEBI" id="CHEBI:16452"/>
        <dbReference type="ChEBI" id="CHEBI:16810"/>
        <dbReference type="ChEBI" id="CHEBI:29985"/>
        <dbReference type="ChEBI" id="CHEBI:29991"/>
        <dbReference type="EC" id="2.6.1.1"/>
    </reaction>
</comment>
<evidence type="ECO:0000256" key="2">
    <source>
        <dbReference type="ARBA" id="ARBA00007441"/>
    </source>
</evidence>
<evidence type="ECO:0000256" key="1">
    <source>
        <dbReference type="ARBA" id="ARBA00001933"/>
    </source>
</evidence>
<dbReference type="GO" id="GO:0006520">
    <property type="term" value="P:amino acid metabolic process"/>
    <property type="evidence" value="ECO:0007669"/>
    <property type="project" value="InterPro"/>
</dbReference>
<gene>
    <name evidence="9" type="ORF">I5731_06550</name>
</gene>
<proteinExistence type="inferred from homology"/>
<comment type="caution">
    <text evidence="9">The sequence shown here is derived from an EMBL/GenBank/DDBJ whole genome shotgun (WGS) entry which is preliminary data.</text>
</comment>
<dbReference type="NCBIfam" id="NF004770">
    <property type="entry name" value="PRK06108.1"/>
    <property type="match status" value="1"/>
</dbReference>
<keyword evidence="10" id="KW-1185">Reference proteome</keyword>
<comment type="cofactor">
    <cofactor evidence="1">
        <name>pyridoxal 5'-phosphate</name>
        <dbReference type="ChEBI" id="CHEBI:597326"/>
    </cofactor>
</comment>
<dbReference type="EC" id="2.6.1.1" evidence="3"/>
<dbReference type="EMBL" id="JADZLT010000043">
    <property type="protein sequence ID" value="MBH0237477.1"/>
    <property type="molecule type" value="Genomic_DNA"/>
</dbReference>
<dbReference type="InterPro" id="IPR015422">
    <property type="entry name" value="PyrdxlP-dep_Trfase_small"/>
</dbReference>
<dbReference type="Pfam" id="PF00155">
    <property type="entry name" value="Aminotran_1_2"/>
    <property type="match status" value="1"/>
</dbReference>
<dbReference type="GO" id="GO:0030170">
    <property type="term" value="F:pyridoxal phosphate binding"/>
    <property type="evidence" value="ECO:0007669"/>
    <property type="project" value="InterPro"/>
</dbReference>
<evidence type="ECO:0000313" key="9">
    <source>
        <dbReference type="EMBL" id="MBH0237477.1"/>
    </source>
</evidence>
<dbReference type="Gene3D" id="3.40.640.10">
    <property type="entry name" value="Type I PLP-dependent aspartate aminotransferase-like (Major domain)"/>
    <property type="match status" value="1"/>
</dbReference>
<comment type="similarity">
    <text evidence="2">Belongs to the class-I pyridoxal-phosphate-dependent aminotransferase family.</text>
</comment>
<feature type="domain" description="Aminotransferase class I/classII large" evidence="8">
    <location>
        <begin position="43"/>
        <end position="387"/>
    </location>
</feature>
<dbReference type="InterPro" id="IPR015421">
    <property type="entry name" value="PyrdxlP-dep_Trfase_major"/>
</dbReference>
<evidence type="ECO:0000256" key="6">
    <source>
        <dbReference type="ARBA" id="ARBA00022898"/>
    </source>
</evidence>
<accession>A0A931I0G7</accession>
<protein>
    <recommendedName>
        <fullName evidence="3">aspartate transaminase</fullName>
        <ecNumber evidence="3">2.6.1.1</ecNumber>
    </recommendedName>
</protein>
<keyword evidence="6" id="KW-0663">Pyridoxal phosphate</keyword>
<dbReference type="InterPro" id="IPR050596">
    <property type="entry name" value="AspAT/PAT-like"/>
</dbReference>
<keyword evidence="5" id="KW-0808">Transferase</keyword>
<dbReference type="AlphaFoldDB" id="A0A931I0G7"/>
<organism evidence="9 10">
    <name type="scientific">Methylobrevis albus</name>
    <dbReference type="NCBI Taxonomy" id="2793297"/>
    <lineage>
        <taxon>Bacteria</taxon>
        <taxon>Pseudomonadati</taxon>
        <taxon>Pseudomonadota</taxon>
        <taxon>Alphaproteobacteria</taxon>
        <taxon>Hyphomicrobiales</taxon>
        <taxon>Pleomorphomonadaceae</taxon>
        <taxon>Methylobrevis</taxon>
    </lineage>
</organism>
<dbReference type="Gene3D" id="3.90.1150.10">
    <property type="entry name" value="Aspartate Aminotransferase, domain 1"/>
    <property type="match status" value="1"/>
</dbReference>
<evidence type="ECO:0000256" key="4">
    <source>
        <dbReference type="ARBA" id="ARBA00022576"/>
    </source>
</evidence>
<evidence type="ECO:0000256" key="3">
    <source>
        <dbReference type="ARBA" id="ARBA00012753"/>
    </source>
</evidence>
<dbReference type="SUPFAM" id="SSF53383">
    <property type="entry name" value="PLP-dependent transferases"/>
    <property type="match status" value="1"/>
</dbReference>
<evidence type="ECO:0000256" key="7">
    <source>
        <dbReference type="ARBA" id="ARBA00049185"/>
    </source>
</evidence>
<keyword evidence="4 9" id="KW-0032">Aminotransferase</keyword>
<evidence type="ECO:0000256" key="5">
    <source>
        <dbReference type="ARBA" id="ARBA00022679"/>
    </source>
</evidence>
<dbReference type="RefSeq" id="WP_197310567.1">
    <property type="nucleotide sequence ID" value="NZ_JADZLT010000043.1"/>
</dbReference>
<reference evidence="9" key="1">
    <citation type="submission" date="2020-12" db="EMBL/GenBank/DDBJ databases">
        <title>Methylobrevis albus sp. nov., isolated from fresh water lack sediment.</title>
        <authorList>
            <person name="Zou Q."/>
        </authorList>
    </citation>
    <scope>NUCLEOTIDE SEQUENCE</scope>
    <source>
        <strain evidence="9">L22</strain>
    </source>
</reference>